<sequence>MIVRRVFLPVVVFIEIVCRCCSLSSSTDNNKLILVTGGSRGIGRATCLLLAEKGYDVALNYCQDEEAAQRVVEESTSAVGTIVPFQADISKPDQVLKLFQDIETRFSQNPTGLVNNAGVMEPMQKDITKIENEILWRDYQTNACGPFYCTKEFVQRAAKSRGGSGGSIVCVSSISAESAQILAYGMSKAALEAMVAGLSKTLPLEGIRINIVQPGLIDTGLASPDILEVMSGVIPARRAGRPSEVAAAIEYFLSDASQYCSGTKLRIAGGL</sequence>
<dbReference type="InterPro" id="IPR002347">
    <property type="entry name" value="SDR_fam"/>
</dbReference>
<keyword evidence="3" id="KW-0732">Signal</keyword>
<dbReference type="OrthoDB" id="39810at2759"/>
<feature type="signal peptide" evidence="3">
    <location>
        <begin position="1"/>
        <end position="22"/>
    </location>
</feature>
<evidence type="ECO:0000313" key="5">
    <source>
        <dbReference type="Proteomes" id="UP000693970"/>
    </source>
</evidence>
<dbReference type="Pfam" id="PF13561">
    <property type="entry name" value="adh_short_C2"/>
    <property type="match status" value="1"/>
</dbReference>
<keyword evidence="5" id="KW-1185">Reference proteome</keyword>
<organism evidence="4 5">
    <name type="scientific">Nitzschia inconspicua</name>
    <dbReference type="NCBI Taxonomy" id="303405"/>
    <lineage>
        <taxon>Eukaryota</taxon>
        <taxon>Sar</taxon>
        <taxon>Stramenopiles</taxon>
        <taxon>Ochrophyta</taxon>
        <taxon>Bacillariophyta</taxon>
        <taxon>Bacillariophyceae</taxon>
        <taxon>Bacillariophycidae</taxon>
        <taxon>Bacillariales</taxon>
        <taxon>Bacillariaceae</taxon>
        <taxon>Nitzschia</taxon>
    </lineage>
</organism>
<comment type="similarity">
    <text evidence="1">Belongs to the short-chain dehydrogenases/reductases (SDR) family.</text>
</comment>
<protein>
    <submittedName>
        <fullName evidence="4">3-oxoacyl-ACP reductase</fullName>
    </submittedName>
</protein>
<dbReference type="CDD" id="cd05233">
    <property type="entry name" value="SDR_c"/>
    <property type="match status" value="1"/>
</dbReference>
<accession>A0A9K3PKK1</accession>
<feature type="chain" id="PRO_5039921198" evidence="3">
    <location>
        <begin position="23"/>
        <end position="271"/>
    </location>
</feature>
<comment type="caution">
    <text evidence="4">The sequence shown here is derived from an EMBL/GenBank/DDBJ whole genome shotgun (WGS) entry which is preliminary data.</text>
</comment>
<evidence type="ECO:0000256" key="2">
    <source>
        <dbReference type="ARBA" id="ARBA00023002"/>
    </source>
</evidence>
<reference evidence="4" key="2">
    <citation type="submission" date="2021-04" db="EMBL/GenBank/DDBJ databases">
        <authorList>
            <person name="Podell S."/>
        </authorList>
    </citation>
    <scope>NUCLEOTIDE SEQUENCE</scope>
    <source>
        <strain evidence="4">Hildebrandi</strain>
    </source>
</reference>
<proteinExistence type="inferred from homology"/>
<dbReference type="GO" id="GO:0016614">
    <property type="term" value="F:oxidoreductase activity, acting on CH-OH group of donors"/>
    <property type="evidence" value="ECO:0007669"/>
    <property type="project" value="UniProtKB-ARBA"/>
</dbReference>
<keyword evidence="2" id="KW-0560">Oxidoreductase</keyword>
<dbReference type="PANTHER" id="PTHR48107">
    <property type="entry name" value="NADPH-DEPENDENT ALDEHYDE REDUCTASE-LIKE PROTEIN, CHLOROPLASTIC-RELATED"/>
    <property type="match status" value="1"/>
</dbReference>
<evidence type="ECO:0000256" key="1">
    <source>
        <dbReference type="ARBA" id="ARBA00006484"/>
    </source>
</evidence>
<name>A0A9K3PKK1_9STRA</name>
<dbReference type="EMBL" id="JAGRRH010000018">
    <property type="protein sequence ID" value="KAG7350815.1"/>
    <property type="molecule type" value="Genomic_DNA"/>
</dbReference>
<evidence type="ECO:0000256" key="3">
    <source>
        <dbReference type="SAM" id="SignalP"/>
    </source>
</evidence>
<dbReference type="InterPro" id="IPR020904">
    <property type="entry name" value="Sc_DH/Rdtase_CS"/>
</dbReference>
<dbReference type="AlphaFoldDB" id="A0A9K3PKK1"/>
<reference evidence="4" key="1">
    <citation type="journal article" date="2021" name="Sci. Rep.">
        <title>Diploid genomic architecture of Nitzschia inconspicua, an elite biomass production diatom.</title>
        <authorList>
            <person name="Oliver A."/>
            <person name="Podell S."/>
            <person name="Pinowska A."/>
            <person name="Traller J.C."/>
            <person name="Smith S.R."/>
            <person name="McClure R."/>
            <person name="Beliaev A."/>
            <person name="Bohutskyi P."/>
            <person name="Hill E.A."/>
            <person name="Rabines A."/>
            <person name="Zheng H."/>
            <person name="Allen L.Z."/>
            <person name="Kuo A."/>
            <person name="Grigoriev I.V."/>
            <person name="Allen A.E."/>
            <person name="Hazlebeck D."/>
            <person name="Allen E.E."/>
        </authorList>
    </citation>
    <scope>NUCLEOTIDE SEQUENCE</scope>
    <source>
        <strain evidence="4">Hildebrandi</strain>
    </source>
</reference>
<evidence type="ECO:0000313" key="4">
    <source>
        <dbReference type="EMBL" id="KAG7350815.1"/>
    </source>
</evidence>
<dbReference type="PANTHER" id="PTHR48107:SF7">
    <property type="entry name" value="RE15974P"/>
    <property type="match status" value="1"/>
</dbReference>
<gene>
    <name evidence="4" type="ORF">IV203_010175</name>
</gene>
<dbReference type="PROSITE" id="PS00061">
    <property type="entry name" value="ADH_SHORT"/>
    <property type="match status" value="1"/>
</dbReference>
<dbReference type="Proteomes" id="UP000693970">
    <property type="component" value="Unassembled WGS sequence"/>
</dbReference>